<accession>A0A179HE71</accession>
<name>A0A179HE71_PURLI</name>
<feature type="region of interest" description="Disordered" evidence="1">
    <location>
        <begin position="1"/>
        <end position="50"/>
    </location>
</feature>
<sequence>MLVGTRHAGQGRQGSSHLKHPSKKEEGRVRVRPCAASTAREGSRRLDTAQHWSSAAAQAVHARGTSVASVSWSYECCY</sequence>
<organism evidence="2 3">
    <name type="scientific">Purpureocillium lilacinum</name>
    <name type="common">Paecilomyces lilacinus</name>
    <dbReference type="NCBI Taxonomy" id="33203"/>
    <lineage>
        <taxon>Eukaryota</taxon>
        <taxon>Fungi</taxon>
        <taxon>Dikarya</taxon>
        <taxon>Ascomycota</taxon>
        <taxon>Pezizomycotina</taxon>
        <taxon>Sordariomycetes</taxon>
        <taxon>Hypocreomycetidae</taxon>
        <taxon>Hypocreales</taxon>
        <taxon>Ophiocordycipitaceae</taxon>
        <taxon>Purpureocillium</taxon>
    </lineage>
</organism>
<evidence type="ECO:0000256" key="1">
    <source>
        <dbReference type="SAM" id="MobiDB-lite"/>
    </source>
</evidence>
<dbReference type="AlphaFoldDB" id="A0A179HE71"/>
<proteinExistence type="predicted"/>
<comment type="caution">
    <text evidence="2">The sequence shown here is derived from an EMBL/GenBank/DDBJ whole genome shotgun (WGS) entry which is preliminary data.</text>
</comment>
<evidence type="ECO:0000313" key="2">
    <source>
        <dbReference type="EMBL" id="OAQ88324.1"/>
    </source>
</evidence>
<dbReference type="Proteomes" id="UP000078340">
    <property type="component" value="Unassembled WGS sequence"/>
</dbReference>
<dbReference type="EMBL" id="LSBI01000006">
    <property type="protein sequence ID" value="OAQ88324.1"/>
    <property type="molecule type" value="Genomic_DNA"/>
</dbReference>
<gene>
    <name evidence="2" type="ORF">VFPFJ_06789</name>
</gene>
<evidence type="ECO:0000313" key="3">
    <source>
        <dbReference type="Proteomes" id="UP000078340"/>
    </source>
</evidence>
<reference evidence="2 3" key="1">
    <citation type="submission" date="2016-02" db="EMBL/GenBank/DDBJ databases">
        <title>Biosynthesis of antibiotic leucinostatins and their inhibition on Phytophthora in bio-control Purpureocillium lilacinum.</title>
        <authorList>
            <person name="Wang G."/>
            <person name="Liu Z."/>
            <person name="Lin R."/>
            <person name="Li E."/>
            <person name="Mao Z."/>
            <person name="Ling J."/>
            <person name="Yin W."/>
            <person name="Xie B."/>
        </authorList>
    </citation>
    <scope>NUCLEOTIDE SEQUENCE [LARGE SCALE GENOMIC DNA]</scope>
    <source>
        <strain evidence="2">PLFJ-1</strain>
    </source>
</reference>
<protein>
    <submittedName>
        <fullName evidence="2">Uncharacterized protein</fullName>
    </submittedName>
</protein>